<feature type="domain" description="RRM" evidence="7">
    <location>
        <begin position="151"/>
        <end position="229"/>
    </location>
</feature>
<evidence type="ECO:0000256" key="5">
    <source>
        <dbReference type="PROSITE-ProRule" id="PRU00176"/>
    </source>
</evidence>
<keyword evidence="4" id="KW-0687">Ribonucleoprotein</keyword>
<dbReference type="EMBL" id="SIDB01000005">
    <property type="protein sequence ID" value="KAI3432644.1"/>
    <property type="molecule type" value="Genomic_DNA"/>
</dbReference>
<organism evidence="8 9">
    <name type="scientific">Chlorella vulgaris</name>
    <name type="common">Green alga</name>
    <dbReference type="NCBI Taxonomy" id="3077"/>
    <lineage>
        <taxon>Eukaryota</taxon>
        <taxon>Viridiplantae</taxon>
        <taxon>Chlorophyta</taxon>
        <taxon>core chlorophytes</taxon>
        <taxon>Trebouxiophyceae</taxon>
        <taxon>Chlorellales</taxon>
        <taxon>Chlorellaceae</taxon>
        <taxon>Chlorella clade</taxon>
        <taxon>Chlorella</taxon>
    </lineage>
</organism>
<feature type="region of interest" description="Disordered" evidence="6">
    <location>
        <begin position="1"/>
        <end position="62"/>
    </location>
</feature>
<evidence type="ECO:0000256" key="6">
    <source>
        <dbReference type="SAM" id="MobiDB-lite"/>
    </source>
</evidence>
<feature type="region of interest" description="Disordered" evidence="6">
    <location>
        <begin position="278"/>
        <end position="362"/>
    </location>
</feature>
<evidence type="ECO:0000256" key="4">
    <source>
        <dbReference type="ARBA" id="ARBA00023274"/>
    </source>
</evidence>
<feature type="region of interest" description="Disordered" evidence="6">
    <location>
        <begin position="233"/>
        <end position="253"/>
    </location>
</feature>
<dbReference type="InterPro" id="IPR022023">
    <property type="entry name" value="U1snRNP70_N"/>
</dbReference>
<dbReference type="GO" id="GO:0030619">
    <property type="term" value="F:U1 snRNA binding"/>
    <property type="evidence" value="ECO:0007669"/>
    <property type="project" value="InterPro"/>
</dbReference>
<feature type="region of interest" description="Disordered" evidence="6">
    <location>
        <begin position="74"/>
        <end position="105"/>
    </location>
</feature>
<dbReference type="PANTHER" id="PTHR13952:SF5">
    <property type="entry name" value="U1 SMALL NUCLEAR RIBONUCLEOPROTEIN 70 KDA"/>
    <property type="match status" value="1"/>
</dbReference>
<dbReference type="InterPro" id="IPR012677">
    <property type="entry name" value="Nucleotide-bd_a/b_plait_sf"/>
</dbReference>
<keyword evidence="3" id="KW-0539">Nucleus</keyword>
<evidence type="ECO:0000256" key="2">
    <source>
        <dbReference type="ARBA" id="ARBA00022884"/>
    </source>
</evidence>
<comment type="subcellular location">
    <subcellularLocation>
        <location evidence="1">Nucleus</location>
    </subcellularLocation>
</comment>
<protein>
    <recommendedName>
        <fullName evidence="7">RRM domain-containing protein</fullName>
    </recommendedName>
</protein>
<dbReference type="Gene3D" id="3.30.70.330">
    <property type="match status" value="1"/>
</dbReference>
<sequence>MGDRGGPPRTFLSSKISEKKRLQEAVSGHRTGLPGGLLRLFAPRAPLPPHKAPPKKPPKLPYTGIAQYVQHFAEPGQPDYEPPAPETRPPEPRIFRNPELPTQARVDIESKLEKDIRVRQQRMQQAAQQREENMKSWEPSKDPNVEGDPFKTLFVSRLSYDVTERKLKREFEEYGPIKSIRLVHDKNSGKPRGYAFVEFEHKNDMKQAYKMADGRKIEDKRVLVDVERGRTVPNWRPRRLGGGKGGDARLVARPPKDLKRQFVARLVERALAEKERLERKDVVEREEKPADRSREPERDRERERERDRSRRDRGGSRDRGRQDDRDRERRSDRDRDYERKRERGDDGGRERDAKRPARERDL</sequence>
<dbReference type="SMART" id="SM00360">
    <property type="entry name" value="RRM"/>
    <property type="match status" value="1"/>
</dbReference>
<feature type="compositionally biased region" description="Basic and acidic residues" evidence="6">
    <location>
        <begin position="129"/>
        <end position="144"/>
    </location>
</feature>
<dbReference type="GO" id="GO:0003729">
    <property type="term" value="F:mRNA binding"/>
    <property type="evidence" value="ECO:0007669"/>
    <property type="project" value="TreeGrafter"/>
</dbReference>
<proteinExistence type="predicted"/>
<dbReference type="SUPFAM" id="SSF54928">
    <property type="entry name" value="RNA-binding domain, RBD"/>
    <property type="match status" value="1"/>
</dbReference>
<dbReference type="InterPro" id="IPR034143">
    <property type="entry name" value="snRNP70_RRM"/>
</dbReference>
<evidence type="ECO:0000313" key="9">
    <source>
        <dbReference type="Proteomes" id="UP001055712"/>
    </source>
</evidence>
<dbReference type="InterPro" id="IPR051183">
    <property type="entry name" value="U1_U11-U12_snRNP_70-35kDa"/>
</dbReference>
<dbReference type="OrthoDB" id="4207594at2759"/>
<evidence type="ECO:0000313" key="8">
    <source>
        <dbReference type="EMBL" id="KAI3432644.1"/>
    </source>
</evidence>
<reference evidence="8" key="1">
    <citation type="journal article" date="2019" name="Plant J.">
        <title>Chlorella vulgaris genome assembly and annotation reveals the molecular basis for metabolic acclimation to high light conditions.</title>
        <authorList>
            <person name="Cecchin M."/>
            <person name="Marcolungo L."/>
            <person name="Rossato M."/>
            <person name="Girolomoni L."/>
            <person name="Cosentino E."/>
            <person name="Cuine S."/>
            <person name="Li-Beisson Y."/>
            <person name="Delledonne M."/>
            <person name="Ballottari M."/>
        </authorList>
    </citation>
    <scope>NUCLEOTIDE SEQUENCE</scope>
    <source>
        <strain evidence="8">211/11P</strain>
    </source>
</reference>
<evidence type="ECO:0000256" key="3">
    <source>
        <dbReference type="ARBA" id="ARBA00023242"/>
    </source>
</evidence>
<name>A0A9D4TRI5_CHLVU</name>
<dbReference type="Pfam" id="PF12220">
    <property type="entry name" value="U1snRNP70_N"/>
    <property type="match status" value="1"/>
</dbReference>
<dbReference type="GO" id="GO:0000398">
    <property type="term" value="P:mRNA splicing, via spliceosome"/>
    <property type="evidence" value="ECO:0007669"/>
    <property type="project" value="TreeGrafter"/>
</dbReference>
<dbReference type="GO" id="GO:0071004">
    <property type="term" value="C:U2-type prespliceosome"/>
    <property type="evidence" value="ECO:0007669"/>
    <property type="project" value="TreeGrafter"/>
</dbReference>
<dbReference type="AlphaFoldDB" id="A0A9D4TRI5"/>
<dbReference type="InterPro" id="IPR035979">
    <property type="entry name" value="RBD_domain_sf"/>
</dbReference>
<keyword evidence="9" id="KW-1185">Reference proteome</keyword>
<dbReference type="FunFam" id="3.30.70.330:FF:000132">
    <property type="entry name" value="Small nuclear ribonucleoprotein U11/U12 subunit 35"/>
    <property type="match status" value="1"/>
</dbReference>
<gene>
    <name evidence="8" type="ORF">D9Q98_004190</name>
</gene>
<dbReference type="CDD" id="cd12236">
    <property type="entry name" value="RRM_snRNP70"/>
    <property type="match status" value="1"/>
</dbReference>
<keyword evidence="2 5" id="KW-0694">RNA-binding</keyword>
<comment type="caution">
    <text evidence="8">The sequence shown here is derived from an EMBL/GenBank/DDBJ whole genome shotgun (WGS) entry which is preliminary data.</text>
</comment>
<reference evidence="8" key="2">
    <citation type="submission" date="2020-11" db="EMBL/GenBank/DDBJ databases">
        <authorList>
            <person name="Cecchin M."/>
            <person name="Marcolungo L."/>
            <person name="Rossato M."/>
            <person name="Girolomoni L."/>
            <person name="Cosentino E."/>
            <person name="Cuine S."/>
            <person name="Li-Beisson Y."/>
            <person name="Delledonne M."/>
            <person name="Ballottari M."/>
        </authorList>
    </citation>
    <scope>NUCLEOTIDE SEQUENCE</scope>
    <source>
        <strain evidence="8">211/11P</strain>
        <tissue evidence="8">Whole cell</tissue>
    </source>
</reference>
<evidence type="ECO:0000259" key="7">
    <source>
        <dbReference type="PROSITE" id="PS50102"/>
    </source>
</evidence>
<evidence type="ECO:0000256" key="1">
    <source>
        <dbReference type="ARBA" id="ARBA00004123"/>
    </source>
</evidence>
<dbReference type="GO" id="GO:0071011">
    <property type="term" value="C:precatalytic spliceosome"/>
    <property type="evidence" value="ECO:0007669"/>
    <property type="project" value="TreeGrafter"/>
</dbReference>
<accession>A0A9D4TRI5</accession>
<dbReference type="Pfam" id="PF00076">
    <property type="entry name" value="RRM_1"/>
    <property type="match status" value="1"/>
</dbReference>
<dbReference type="GO" id="GO:0005685">
    <property type="term" value="C:U1 snRNP"/>
    <property type="evidence" value="ECO:0007669"/>
    <property type="project" value="TreeGrafter"/>
</dbReference>
<dbReference type="Proteomes" id="UP001055712">
    <property type="component" value="Unassembled WGS sequence"/>
</dbReference>
<dbReference type="PROSITE" id="PS50102">
    <property type="entry name" value="RRM"/>
    <property type="match status" value="1"/>
</dbReference>
<feature type="region of interest" description="Disordered" evidence="6">
    <location>
        <begin position="118"/>
        <end position="149"/>
    </location>
</feature>
<dbReference type="InterPro" id="IPR000504">
    <property type="entry name" value="RRM_dom"/>
</dbReference>
<dbReference type="PANTHER" id="PTHR13952">
    <property type="entry name" value="U1 SMALL NUCLEAR RIBONUCLEOPROTEIN 70 KD"/>
    <property type="match status" value="1"/>
</dbReference>